<dbReference type="InterPro" id="IPR042113">
    <property type="entry name" value="P_AcTrfase_dom1"/>
</dbReference>
<protein>
    <recommendedName>
        <fullName evidence="5">Phosphate acetyltransferase</fullName>
        <ecNumber evidence="4">2.3.1.8</ecNumber>
    </recommendedName>
    <alternativeName>
        <fullName evidence="8">Phosphotransacetylase</fullName>
    </alternativeName>
</protein>
<dbReference type="GO" id="GO:0008959">
    <property type="term" value="F:phosphate acetyltransferase activity"/>
    <property type="evidence" value="ECO:0007669"/>
    <property type="project" value="UniProtKB-EC"/>
</dbReference>
<keyword evidence="6" id="KW-0808">Transferase</keyword>
<dbReference type="EMBL" id="SOEF01000006">
    <property type="protein sequence ID" value="TDX46431.1"/>
    <property type="molecule type" value="Genomic_DNA"/>
</dbReference>
<dbReference type="InterPro" id="IPR050500">
    <property type="entry name" value="Phos_Acetyltrans/Butyryltrans"/>
</dbReference>
<dbReference type="InterPro" id="IPR042112">
    <property type="entry name" value="P_AcTrfase_dom2"/>
</dbReference>
<evidence type="ECO:0000256" key="3">
    <source>
        <dbReference type="ARBA" id="ARBA00005656"/>
    </source>
</evidence>
<name>A0A1G6JXF5_9FIRM</name>
<sequence length="332" mass="35857">MELLKNFKEKAASDLQKIVFAEGEDERIIKAAEIIKKEGIAEIVILGNLNKIEKIAAGKDINLEGLTIIDPEKSDYISKFREEFYELRKHKGISKADAEKMIKDPLYFGTMMIYTDKAAGMVAGADNPTGNVLRPAFQIIKTKADISTVSSAIILLLKDKSFGEDGIITFADCAVNPTPNSEQLAEIAQSTAETVEDLLGFEAKTAMLSFSTMGSARHENVTNVQEAVKIAHSKFPDLKVDGEMQADAALVESVGVRKAPESEIAGRANVLIFPDLQSSNIGVKLAQRLAKADSIGPILQGLAAPINDLSRGCSVEEIVNLTAITAIQAQNH</sequence>
<dbReference type="Gene3D" id="3.40.50.10750">
    <property type="entry name" value="Isocitrate/Isopropylmalate dehydrogenase-like"/>
    <property type="match status" value="1"/>
</dbReference>
<dbReference type="Gene3D" id="3.40.50.10950">
    <property type="match status" value="1"/>
</dbReference>
<evidence type="ECO:0000313" key="15">
    <source>
        <dbReference type="Proteomes" id="UP000324896"/>
    </source>
</evidence>
<dbReference type="InterPro" id="IPR002505">
    <property type="entry name" value="PTA_PTB"/>
</dbReference>
<accession>A0A1G6JXF5</accession>
<organism evidence="10 15">
    <name type="scientific">Halanaerobium congolense</name>
    <dbReference type="NCBI Taxonomy" id="54121"/>
    <lineage>
        <taxon>Bacteria</taxon>
        <taxon>Bacillati</taxon>
        <taxon>Bacillota</taxon>
        <taxon>Clostridia</taxon>
        <taxon>Halanaerobiales</taxon>
        <taxon>Halanaerobiaceae</taxon>
        <taxon>Halanaerobium</taxon>
    </lineage>
</organism>
<dbReference type="PANTHER" id="PTHR43356">
    <property type="entry name" value="PHOSPHATE ACETYLTRANSFERASE"/>
    <property type="match status" value="1"/>
</dbReference>
<reference evidence="12 14" key="3">
    <citation type="submission" date="2019-03" db="EMBL/GenBank/DDBJ databases">
        <title>Subsurface microbial communities from deep shales in Ohio and West Virginia, USA.</title>
        <authorList>
            <person name="Wrighton K."/>
        </authorList>
    </citation>
    <scope>NUCLEOTIDE SEQUENCE [LARGE SCALE GENOMIC DNA]</scope>
    <source>
        <strain evidence="12 14">DSMZ 11287</strain>
    </source>
</reference>
<comment type="pathway">
    <text evidence="2">Metabolic intermediate biosynthesis; acetyl-CoA biosynthesis; acetyl-CoA from acetate: step 2/2.</text>
</comment>
<dbReference type="InterPro" id="IPR004614">
    <property type="entry name" value="P_AcTrfase"/>
</dbReference>
<evidence type="ECO:0000256" key="4">
    <source>
        <dbReference type="ARBA" id="ARBA00012707"/>
    </source>
</evidence>
<dbReference type="Proteomes" id="UP000198945">
    <property type="component" value="Unassembled WGS sequence"/>
</dbReference>
<dbReference type="Proteomes" id="UP000295472">
    <property type="component" value="Unassembled WGS sequence"/>
</dbReference>
<evidence type="ECO:0000313" key="12">
    <source>
        <dbReference type="EMBL" id="TDX46431.1"/>
    </source>
</evidence>
<dbReference type="GeneID" id="57012146"/>
<proteinExistence type="inferred from homology"/>
<evidence type="ECO:0000313" key="10">
    <source>
        <dbReference type="EMBL" id="SDC23459.1"/>
    </source>
</evidence>
<dbReference type="NCBIfam" id="NF007233">
    <property type="entry name" value="PRK09653.1"/>
    <property type="match status" value="1"/>
</dbReference>
<comment type="catalytic activity">
    <reaction evidence="1">
        <text>acetyl-CoA + phosphate = acetyl phosphate + CoA</text>
        <dbReference type="Rhea" id="RHEA:19521"/>
        <dbReference type="ChEBI" id="CHEBI:22191"/>
        <dbReference type="ChEBI" id="CHEBI:43474"/>
        <dbReference type="ChEBI" id="CHEBI:57287"/>
        <dbReference type="ChEBI" id="CHEBI:57288"/>
        <dbReference type="EC" id="2.3.1.8"/>
    </reaction>
</comment>
<dbReference type="PIRSF" id="PIRSF000428">
    <property type="entry name" value="P_Ac_trans"/>
    <property type="match status" value="1"/>
</dbReference>
<evidence type="ECO:0000256" key="8">
    <source>
        <dbReference type="ARBA" id="ARBA00031108"/>
    </source>
</evidence>
<dbReference type="NCBIfam" id="TIGR00651">
    <property type="entry name" value="pta"/>
    <property type="match status" value="1"/>
</dbReference>
<dbReference type="PANTHER" id="PTHR43356:SF3">
    <property type="entry name" value="PHOSPHATE ACETYLTRANSFERASE"/>
    <property type="match status" value="1"/>
</dbReference>
<keyword evidence="7" id="KW-0012">Acyltransferase</keyword>
<evidence type="ECO:0000313" key="13">
    <source>
        <dbReference type="Proteomes" id="UP000198945"/>
    </source>
</evidence>
<evidence type="ECO:0000259" key="9">
    <source>
        <dbReference type="Pfam" id="PF01515"/>
    </source>
</evidence>
<evidence type="ECO:0000256" key="1">
    <source>
        <dbReference type="ARBA" id="ARBA00000705"/>
    </source>
</evidence>
<dbReference type="EC" id="2.3.1.8" evidence="4"/>
<dbReference type="AlphaFoldDB" id="A0A1G6JXF5"/>
<evidence type="ECO:0000256" key="5">
    <source>
        <dbReference type="ARBA" id="ARBA00021528"/>
    </source>
</evidence>
<reference evidence="11 13" key="1">
    <citation type="submission" date="2016-10" db="EMBL/GenBank/DDBJ databases">
        <authorList>
            <person name="de Groot N.N."/>
        </authorList>
    </citation>
    <scope>NUCLEOTIDE SEQUENCE [LARGE SCALE GENOMIC DNA]</scope>
    <source>
        <strain evidence="11 13">WG7</strain>
    </source>
</reference>
<dbReference type="Pfam" id="PF01515">
    <property type="entry name" value="PTA_PTB"/>
    <property type="match status" value="1"/>
</dbReference>
<comment type="similarity">
    <text evidence="3">Belongs to the phosphate acetyltransferase and butyryltransferase family.</text>
</comment>
<evidence type="ECO:0000256" key="7">
    <source>
        <dbReference type="ARBA" id="ARBA00023315"/>
    </source>
</evidence>
<evidence type="ECO:0000256" key="6">
    <source>
        <dbReference type="ARBA" id="ARBA00022679"/>
    </source>
</evidence>
<reference evidence="10 15" key="2">
    <citation type="submission" date="2016-10" db="EMBL/GenBank/DDBJ databases">
        <authorList>
            <person name="Varghese N."/>
            <person name="Submissions S."/>
        </authorList>
    </citation>
    <scope>NUCLEOTIDE SEQUENCE [LARGE SCALE GENOMIC DNA]</scope>
    <source>
        <strain evidence="10 15">WG10</strain>
    </source>
</reference>
<dbReference type="SUPFAM" id="SSF53659">
    <property type="entry name" value="Isocitrate/Isopropylmalate dehydrogenase-like"/>
    <property type="match status" value="1"/>
</dbReference>
<dbReference type="RefSeq" id="WP_089717522.1">
    <property type="nucleotide sequence ID" value="NZ_FMYT01000003.1"/>
</dbReference>
<evidence type="ECO:0000313" key="11">
    <source>
        <dbReference type="EMBL" id="SDJ16219.1"/>
    </source>
</evidence>
<dbReference type="Proteomes" id="UP000324896">
    <property type="component" value="Unassembled WGS sequence"/>
</dbReference>
<dbReference type="InterPro" id="IPR012147">
    <property type="entry name" value="P_Ac_Bu_trans"/>
</dbReference>
<evidence type="ECO:0000313" key="14">
    <source>
        <dbReference type="Proteomes" id="UP000295472"/>
    </source>
</evidence>
<gene>
    <name evidence="12" type="ORF">C7954_10675</name>
    <name evidence="10" type="ORF">SAMN04488597_103161</name>
    <name evidence="11" type="ORF">SAMN04515654_13111</name>
</gene>
<dbReference type="EMBL" id="FNEH01000031">
    <property type="protein sequence ID" value="SDJ16219.1"/>
    <property type="molecule type" value="Genomic_DNA"/>
</dbReference>
<evidence type="ECO:0000256" key="2">
    <source>
        <dbReference type="ARBA" id="ARBA00004989"/>
    </source>
</evidence>
<feature type="domain" description="Phosphate acetyl/butaryl transferase" evidence="9">
    <location>
        <begin position="4"/>
        <end position="326"/>
    </location>
</feature>
<dbReference type="EMBL" id="FMYT01000003">
    <property type="protein sequence ID" value="SDC23459.1"/>
    <property type="molecule type" value="Genomic_DNA"/>
</dbReference>